<protein>
    <recommendedName>
        <fullName evidence="6">Tfp pilus assembly protein PilV</fullName>
    </recommendedName>
</protein>
<name>A0A378I7L3_9GAMM</name>
<dbReference type="Pfam" id="PF07963">
    <property type="entry name" value="N_methyl"/>
    <property type="match status" value="1"/>
</dbReference>
<evidence type="ECO:0000313" key="2">
    <source>
        <dbReference type="EMBL" id="KTC68266.1"/>
    </source>
</evidence>
<dbReference type="NCBIfam" id="TIGR02532">
    <property type="entry name" value="IV_pilin_GFxxxE"/>
    <property type="match status" value="1"/>
</dbReference>
<keyword evidence="1" id="KW-0812">Transmembrane</keyword>
<sequence length="60" mass="6558">MEINKGFSLLEILIALLLVGSGSVGLFTALWHSSHQLNESLGQFSQFIININQQEGRGLS</sequence>
<dbReference type="InterPro" id="IPR012902">
    <property type="entry name" value="N_methyl_site"/>
</dbReference>
<dbReference type="PROSITE" id="PS00409">
    <property type="entry name" value="PROKAR_NTER_METHYL"/>
    <property type="match status" value="1"/>
</dbReference>
<dbReference type="Proteomes" id="UP000255066">
    <property type="component" value="Unassembled WGS sequence"/>
</dbReference>
<evidence type="ECO:0000313" key="3">
    <source>
        <dbReference type="EMBL" id="STX31023.1"/>
    </source>
</evidence>
<keyword evidence="4" id="KW-1185">Reference proteome</keyword>
<dbReference type="AlphaFoldDB" id="A0A378I7L3"/>
<keyword evidence="1" id="KW-1133">Transmembrane helix</keyword>
<reference evidence="2 4" key="1">
    <citation type="submission" date="2015-11" db="EMBL/GenBank/DDBJ databases">
        <title>Genomic analysis of 38 Legionella species identifies large and diverse effector repertoires.</title>
        <authorList>
            <person name="Burstein D."/>
            <person name="Amaro F."/>
            <person name="Zusman T."/>
            <person name="Lifshitz Z."/>
            <person name="Cohen O."/>
            <person name="Gilbert J.A."/>
            <person name="Pupko T."/>
            <person name="Shuman H.A."/>
            <person name="Segal G."/>
        </authorList>
    </citation>
    <scope>NUCLEOTIDE SEQUENCE [LARGE SCALE GENOMIC DNA]</scope>
    <source>
        <strain evidence="2 4">CDC#1407-AL-14</strain>
    </source>
</reference>
<evidence type="ECO:0000313" key="4">
    <source>
        <dbReference type="Proteomes" id="UP000054735"/>
    </source>
</evidence>
<accession>A0A378I7L3</accession>
<dbReference type="STRING" id="28083.Lbir_2868"/>
<keyword evidence="1" id="KW-0472">Membrane</keyword>
<feature type="transmembrane region" description="Helical" evidence="1">
    <location>
        <begin position="12"/>
        <end position="31"/>
    </location>
</feature>
<gene>
    <name evidence="2" type="ORF">Lbir_2868</name>
    <name evidence="3" type="ORF">NCTC12437_00793</name>
</gene>
<evidence type="ECO:0000256" key="1">
    <source>
        <dbReference type="SAM" id="Phobius"/>
    </source>
</evidence>
<dbReference type="EMBL" id="LNXT01000048">
    <property type="protein sequence ID" value="KTC68266.1"/>
    <property type="molecule type" value="Genomic_DNA"/>
</dbReference>
<evidence type="ECO:0008006" key="6">
    <source>
        <dbReference type="Google" id="ProtNLM"/>
    </source>
</evidence>
<dbReference type="Proteomes" id="UP000054735">
    <property type="component" value="Unassembled WGS sequence"/>
</dbReference>
<evidence type="ECO:0000313" key="5">
    <source>
        <dbReference type="Proteomes" id="UP000255066"/>
    </source>
</evidence>
<organism evidence="3 5">
    <name type="scientific">Legionella birminghamensis</name>
    <dbReference type="NCBI Taxonomy" id="28083"/>
    <lineage>
        <taxon>Bacteria</taxon>
        <taxon>Pseudomonadati</taxon>
        <taxon>Pseudomonadota</taxon>
        <taxon>Gammaproteobacteria</taxon>
        <taxon>Legionellales</taxon>
        <taxon>Legionellaceae</taxon>
        <taxon>Legionella</taxon>
    </lineage>
</organism>
<reference evidence="3 5" key="2">
    <citation type="submission" date="2018-06" db="EMBL/GenBank/DDBJ databases">
        <authorList>
            <consortium name="Pathogen Informatics"/>
            <person name="Doyle S."/>
        </authorList>
    </citation>
    <scope>NUCLEOTIDE SEQUENCE [LARGE SCALE GENOMIC DNA]</scope>
    <source>
        <strain evidence="3 5">NCTC12437</strain>
    </source>
</reference>
<dbReference type="RefSeq" id="WP_058524841.1">
    <property type="nucleotide sequence ID" value="NZ_CAAAHV010000021.1"/>
</dbReference>
<dbReference type="EMBL" id="UGNW01000001">
    <property type="protein sequence ID" value="STX31023.1"/>
    <property type="molecule type" value="Genomic_DNA"/>
</dbReference>
<proteinExistence type="predicted"/>